<keyword evidence="1" id="KW-0472">Membrane</keyword>
<protein>
    <recommendedName>
        <fullName evidence="4">DUF2929 domain-containing protein</fullName>
    </recommendedName>
</protein>
<dbReference type="Proteomes" id="UP000051672">
    <property type="component" value="Unassembled WGS sequence"/>
</dbReference>
<sequence>MHMRYLATIFWGAILGEVMGFLISALNGSTFDPGSSLVISLIFVILLFILPVIMKQFDTTPTKTNK</sequence>
<keyword evidence="1" id="KW-0812">Transmembrane</keyword>
<keyword evidence="1" id="KW-1133">Transmembrane helix</keyword>
<comment type="caution">
    <text evidence="2">The sequence shown here is derived from an EMBL/GenBank/DDBJ whole genome shotgun (WGS) entry which is preliminary data.</text>
</comment>
<evidence type="ECO:0008006" key="4">
    <source>
        <dbReference type="Google" id="ProtNLM"/>
    </source>
</evidence>
<organism evidence="2 3">
    <name type="scientific">Lacticaseibacillus brantae DSM 23927</name>
    <dbReference type="NCBI Taxonomy" id="1423727"/>
    <lineage>
        <taxon>Bacteria</taxon>
        <taxon>Bacillati</taxon>
        <taxon>Bacillota</taxon>
        <taxon>Bacilli</taxon>
        <taxon>Lactobacillales</taxon>
        <taxon>Lactobacillaceae</taxon>
        <taxon>Lacticaseibacillus</taxon>
    </lineage>
</organism>
<evidence type="ECO:0000313" key="2">
    <source>
        <dbReference type="EMBL" id="KRM72584.1"/>
    </source>
</evidence>
<accession>A0A0R2AZ43</accession>
<keyword evidence="3" id="KW-1185">Reference proteome</keyword>
<proteinExistence type="predicted"/>
<feature type="transmembrane region" description="Helical" evidence="1">
    <location>
        <begin position="36"/>
        <end position="54"/>
    </location>
</feature>
<dbReference type="PATRIC" id="fig|1423727.3.peg.296"/>
<reference evidence="2 3" key="1">
    <citation type="journal article" date="2015" name="Genome Announc.">
        <title>Expanding the biotechnology potential of lactobacilli through comparative genomics of 213 strains and associated genera.</title>
        <authorList>
            <person name="Sun Z."/>
            <person name="Harris H.M."/>
            <person name="McCann A."/>
            <person name="Guo C."/>
            <person name="Argimon S."/>
            <person name="Zhang W."/>
            <person name="Yang X."/>
            <person name="Jeffery I.B."/>
            <person name="Cooney J.C."/>
            <person name="Kagawa T.F."/>
            <person name="Liu W."/>
            <person name="Song Y."/>
            <person name="Salvetti E."/>
            <person name="Wrobel A."/>
            <person name="Rasinkangas P."/>
            <person name="Parkhill J."/>
            <person name="Rea M.C."/>
            <person name="O'Sullivan O."/>
            <person name="Ritari J."/>
            <person name="Douillard F.P."/>
            <person name="Paul Ross R."/>
            <person name="Yang R."/>
            <person name="Briner A.E."/>
            <person name="Felis G.E."/>
            <person name="de Vos W.M."/>
            <person name="Barrangou R."/>
            <person name="Klaenhammer T.R."/>
            <person name="Caufield P.W."/>
            <person name="Cui Y."/>
            <person name="Zhang H."/>
            <person name="O'Toole P.W."/>
        </authorList>
    </citation>
    <scope>NUCLEOTIDE SEQUENCE [LARGE SCALE GENOMIC DNA]</scope>
    <source>
        <strain evidence="2 3">DSM 23927</strain>
    </source>
</reference>
<dbReference type="STRING" id="1423727.FC34_GL000293"/>
<gene>
    <name evidence="2" type="ORF">FC34_GL000293</name>
</gene>
<dbReference type="EMBL" id="AYZQ01000001">
    <property type="protein sequence ID" value="KRM72584.1"/>
    <property type="molecule type" value="Genomic_DNA"/>
</dbReference>
<evidence type="ECO:0000313" key="3">
    <source>
        <dbReference type="Proteomes" id="UP000051672"/>
    </source>
</evidence>
<evidence type="ECO:0000256" key="1">
    <source>
        <dbReference type="SAM" id="Phobius"/>
    </source>
</evidence>
<dbReference type="AlphaFoldDB" id="A0A0R2AZ43"/>
<name>A0A0R2AZ43_9LACO</name>
<dbReference type="InterPro" id="IPR021324">
    <property type="entry name" value="DUF2929"/>
</dbReference>
<dbReference type="Pfam" id="PF11151">
    <property type="entry name" value="DUF2929"/>
    <property type="match status" value="1"/>
</dbReference>